<dbReference type="SUPFAM" id="SSF56801">
    <property type="entry name" value="Acetyl-CoA synthetase-like"/>
    <property type="match status" value="1"/>
</dbReference>
<keyword evidence="3" id="KW-1185">Reference proteome</keyword>
<organism evidence="2 3">
    <name type="scientific">Catenovulum adriaticum</name>
    <dbReference type="NCBI Taxonomy" id="2984846"/>
    <lineage>
        <taxon>Bacteria</taxon>
        <taxon>Pseudomonadati</taxon>
        <taxon>Pseudomonadota</taxon>
        <taxon>Gammaproteobacteria</taxon>
        <taxon>Alteromonadales</taxon>
        <taxon>Alteromonadaceae</taxon>
        <taxon>Catenovulum</taxon>
    </lineage>
</organism>
<dbReference type="Pfam" id="PF00501">
    <property type="entry name" value="AMP-binding"/>
    <property type="match status" value="1"/>
</dbReference>
<evidence type="ECO:0000313" key="3">
    <source>
        <dbReference type="Proteomes" id="UP001163726"/>
    </source>
</evidence>
<dbReference type="InterPro" id="IPR045851">
    <property type="entry name" value="AMP-bd_C_sf"/>
</dbReference>
<feature type="domain" description="AMP-dependent synthetase/ligase" evidence="1">
    <location>
        <begin position="17"/>
        <end position="351"/>
    </location>
</feature>
<proteinExistence type="predicted"/>
<sequence length="490" mass="54444">MTYFWQDNLAKHAGFIYDATSTQTVSYSQLNQCVEVFCQSLPEKKSLIALEASNCLASLIAYLALLRTNHCILLLEPELAGVQKQTLLANYQVDFKVELPSDLAAPINLTAVRQHIQLVADPANLQQISGLTYLNSAIAQDIVLLLSTSGSTGSSKLVKLSAKNLQANSTAILGYLPISSTDTVVTSLPMHYSFGLSVIHTHLQVGANIVLSDYSLMQKQFWQLFKQFEPNGFYGVPFSYQLMTQLGLARLALKSCQYFAQAGGKMSDSLTQALFDFCQKTHKSLYIMYGQTEATARIAYLKPAKLPQKIGYIGQAIPGGKLKLIDENGQPVTQTNQTGELYYQGDNVCLGMAHNRQDLTHVNQQEWLATGDLACFDKDGDFKIVGRLKRFIKVTGKRINLDEVEAIVQNSNKTKLSQMQTCVVGEDDQLIVVSNFTLTEPEYSRLVNDLAEKIAIHPKYIRQVHVNHLPCLSNGKLDYRQLLKQVKSDV</sequence>
<dbReference type="InterPro" id="IPR000873">
    <property type="entry name" value="AMP-dep_synth/lig_dom"/>
</dbReference>
<dbReference type="Proteomes" id="UP001163726">
    <property type="component" value="Chromosome"/>
</dbReference>
<dbReference type="Gene3D" id="3.30.300.30">
    <property type="match status" value="1"/>
</dbReference>
<dbReference type="PANTHER" id="PTHR24096">
    <property type="entry name" value="LONG-CHAIN-FATTY-ACID--COA LIGASE"/>
    <property type="match status" value="1"/>
</dbReference>
<protein>
    <submittedName>
        <fullName evidence="2">AMP-binding protein</fullName>
    </submittedName>
</protein>
<dbReference type="RefSeq" id="WP_268075506.1">
    <property type="nucleotide sequence ID" value="NZ_CP109965.1"/>
</dbReference>
<dbReference type="Gene3D" id="3.40.50.12780">
    <property type="entry name" value="N-terminal domain of ligase-like"/>
    <property type="match status" value="1"/>
</dbReference>
<name>A0ABY7AP43_9ALTE</name>
<reference evidence="2" key="1">
    <citation type="submission" date="2022-10" db="EMBL/GenBank/DDBJ databases">
        <title>Catenovulum adriacola sp. nov. isolated in the Harbour of Susak.</title>
        <authorList>
            <person name="Schoch T."/>
            <person name="Reich S.J."/>
            <person name="Stoeferle S."/>
            <person name="Flaiz M."/>
            <person name="Kazda M."/>
            <person name="Riedel C.U."/>
            <person name="Duerre P."/>
        </authorList>
    </citation>
    <scope>NUCLEOTIDE SEQUENCE</scope>
    <source>
        <strain evidence="2">TS8</strain>
    </source>
</reference>
<accession>A0ABY7AP43</accession>
<dbReference type="EMBL" id="CP109965">
    <property type="protein sequence ID" value="WAJ71042.1"/>
    <property type="molecule type" value="Genomic_DNA"/>
</dbReference>
<gene>
    <name evidence="2" type="ORF">OLW01_04355</name>
</gene>
<evidence type="ECO:0000313" key="2">
    <source>
        <dbReference type="EMBL" id="WAJ71042.1"/>
    </source>
</evidence>
<evidence type="ECO:0000259" key="1">
    <source>
        <dbReference type="Pfam" id="PF00501"/>
    </source>
</evidence>
<dbReference type="InterPro" id="IPR042099">
    <property type="entry name" value="ANL_N_sf"/>
</dbReference>